<sequence>MTAVFQNFDIYPTYMDGVHARARSADYRTVLQELLDDRFVALHMLQPVLDGTGGSFAVGGDARSQRTWADAQGLGKDATPEAILLAQIEASGADIFYNMDPLRFGSDFVRKLPGSVKKAIAWRAAPSPGADFGAYDLIVCNFESILQSYRESGWNAAWFYPAFDPVMTDYRQAERPVDIVFVGTYSRHHRNRAQVIEALAKLQDRRSVRIHLQQSRMTRLAGTPLGLLPPLRGHRLPRPVAKVAQPPVFGRGLYAAFGGAKIVLNGAIDMSGNDRGNMRCWEALGCGALMLSDAGTYPPGMEEGVTMSSYRDVDDMLVQLDRLLEDEDRRRSIADAGAAMIADRYSKSRQWEDFVRLL</sequence>
<protein>
    <recommendedName>
        <fullName evidence="1">Spore protein YkvP/CgeB glycosyl transferase-like domain-containing protein</fullName>
    </recommendedName>
</protein>
<dbReference type="SUPFAM" id="SSF53756">
    <property type="entry name" value="UDP-Glycosyltransferase/glycogen phosphorylase"/>
    <property type="match status" value="1"/>
</dbReference>
<evidence type="ECO:0000259" key="1">
    <source>
        <dbReference type="Pfam" id="PF13524"/>
    </source>
</evidence>
<dbReference type="KEGG" id="sphk:SKP52_10535"/>
<dbReference type="Pfam" id="PF13524">
    <property type="entry name" value="Glyco_trans_1_2"/>
    <property type="match status" value="1"/>
</dbReference>
<proteinExistence type="predicted"/>
<name>A0A0A7PM46_9SPHN</name>
<dbReference type="RefSeq" id="WP_039574583.1">
    <property type="nucleotide sequence ID" value="NZ_CP009122.1"/>
</dbReference>
<gene>
    <name evidence="2" type="ORF">SKP52_10535</name>
</gene>
<dbReference type="EMBL" id="CP009122">
    <property type="protein sequence ID" value="AJA09012.1"/>
    <property type="molecule type" value="Genomic_DNA"/>
</dbReference>
<dbReference type="HOGENOM" id="CLU_773634_0_0_5"/>
<evidence type="ECO:0000313" key="2">
    <source>
        <dbReference type="EMBL" id="AJA09012.1"/>
    </source>
</evidence>
<organism evidence="2 3">
    <name type="scientific">Sphingopyxis fribergensis</name>
    <dbReference type="NCBI Taxonomy" id="1515612"/>
    <lineage>
        <taxon>Bacteria</taxon>
        <taxon>Pseudomonadati</taxon>
        <taxon>Pseudomonadota</taxon>
        <taxon>Alphaproteobacteria</taxon>
        <taxon>Sphingomonadales</taxon>
        <taxon>Sphingomonadaceae</taxon>
        <taxon>Sphingopyxis</taxon>
    </lineage>
</organism>
<reference evidence="2 3" key="1">
    <citation type="journal article" date="2015" name="Int. J. Syst. Evol. Microbiol.">
        <title>Description of Sphingopyxis fribergensis sp. nov. - a soil bacterium with the ability to degrade styrene and phenylacetic acid.</title>
        <authorList>
            <person name="Oelschlagel M."/>
            <person name="Ruckert C."/>
            <person name="Kalinowski J."/>
            <person name="Schmidt G."/>
            <person name="Schlomann M."/>
            <person name="Tischler D."/>
        </authorList>
    </citation>
    <scope>NUCLEOTIDE SEQUENCE [LARGE SCALE GENOMIC DNA]</scope>
    <source>
        <strain evidence="2 3">Kp5.2</strain>
    </source>
</reference>
<evidence type="ECO:0000313" key="3">
    <source>
        <dbReference type="Proteomes" id="UP000030907"/>
    </source>
</evidence>
<dbReference type="STRING" id="1515612.SKP52_10535"/>
<dbReference type="InterPro" id="IPR055259">
    <property type="entry name" value="YkvP/CgeB_Glyco_trans-like"/>
</dbReference>
<accession>A0A0A7PM46</accession>
<dbReference type="AlphaFoldDB" id="A0A0A7PM46"/>
<dbReference type="Proteomes" id="UP000030907">
    <property type="component" value="Chromosome"/>
</dbReference>
<keyword evidence="3" id="KW-1185">Reference proteome</keyword>
<dbReference type="OrthoDB" id="7297944at2"/>
<feature type="domain" description="Spore protein YkvP/CgeB glycosyl transferase-like" evidence="1">
    <location>
        <begin position="242"/>
        <end position="354"/>
    </location>
</feature>